<feature type="chain" id="PRO_5002266646" evidence="11">
    <location>
        <begin position="18"/>
        <end position="769"/>
    </location>
</feature>
<dbReference type="AlphaFoldDB" id="A0A0D2WX42"/>
<sequence length="769" mass="84347">MSMLNMNFLLSVGVAAAVLPVRSFHATQASFGGGHSADQSPTAPKHAVRTKRPDIANPPKHELFNKILIANRGEIACRIMRTCKRLGIQTVAVHSEVDAQTLHVQLADEAYCVGPAPTNDSYRNATAIIDAVRQSGAQAVHPGYGFLSENNHFAAQLEQLGVTFIGPHSGAIDAMGDKIHSKILATEAKVNVIPGYNGVVKDADHAIKIAQEIGYPVMVKASGGGGGKGMRVAWNDEEVREGFKLSAAEAASSFGDDRLFVEKFIDNPRHIEIQVLGDNHGNVVYLNERECSIQRRNQKVIEEAPSSFIDPETRAKMGQQAVMLAKAVKYNSAGTVEMMVDSKRNFYFLEMNTRLQVEHPITEYITGVDLVEQMIRSAANRPLSFTQADVKLNGWAFESRVYAEDPTRFLPSIGKLQTYAEPVDYTGQNLVRCDSGIVEGSNISIYYDPMICKLITYGPDRQSALQTMREALDSYVIRGVTHNIPILRDMIDHPRFISGDISTKFIQEEYPTGFAKRELKDLQLHHLLSTAAALKATELVDNVSFQSKVARQDVVSEVASGVEAQEYVVLLDGAPHRIILSSVEGMSQVEFEDGSKLAVSEDSEAPTNHIRVRHFIVEEPCEHEDEELVDETAAASEDVEFEDSHDHISDVVTIQNLGSIPGGFKIGYLGGVYDVVFLTPREYELSKLMPKKAKADTSMMVVSPMPGTVVTIAVAAGDSVVAGQEVAVVEAMKMQNSLRAQRTGKIKKVFVKPGQTLASEELIMEFEKE</sequence>
<dbReference type="PhylomeDB" id="A0A0D2WX42"/>
<evidence type="ECO:0000256" key="2">
    <source>
        <dbReference type="ARBA" id="ARBA00004305"/>
    </source>
</evidence>
<dbReference type="InterPro" id="IPR011764">
    <property type="entry name" value="Biotin_carboxylation_dom"/>
</dbReference>
<dbReference type="GO" id="GO:0004658">
    <property type="term" value="F:propionyl-CoA carboxylase activity"/>
    <property type="evidence" value="ECO:0007669"/>
    <property type="project" value="TreeGrafter"/>
</dbReference>
<dbReference type="eggNOG" id="KOG0238">
    <property type="taxonomic scope" value="Eukaryota"/>
</dbReference>
<dbReference type="GO" id="GO:0046872">
    <property type="term" value="F:metal ion binding"/>
    <property type="evidence" value="ECO:0007669"/>
    <property type="project" value="InterPro"/>
</dbReference>
<dbReference type="STRING" id="595528.A0A0D2WX42"/>
<dbReference type="GO" id="GO:0005524">
    <property type="term" value="F:ATP binding"/>
    <property type="evidence" value="ECO:0007669"/>
    <property type="project" value="UniProtKB-UniRule"/>
</dbReference>
<reference evidence="16" key="1">
    <citation type="submission" date="2011-02" db="EMBL/GenBank/DDBJ databases">
        <title>The Genome Sequence of Capsaspora owczarzaki ATCC 30864.</title>
        <authorList>
            <person name="Russ C."/>
            <person name="Cuomo C."/>
            <person name="Burger G."/>
            <person name="Gray M.W."/>
            <person name="Holland P.W.H."/>
            <person name="King N."/>
            <person name="Lang F.B.F."/>
            <person name="Roger A.J."/>
            <person name="Ruiz-Trillo I."/>
            <person name="Young S.K."/>
            <person name="Zeng Q."/>
            <person name="Gargeya S."/>
            <person name="Alvarado L."/>
            <person name="Berlin A."/>
            <person name="Chapman S.B."/>
            <person name="Chen Z."/>
            <person name="Freedman E."/>
            <person name="Gellesch M."/>
            <person name="Goldberg J."/>
            <person name="Griggs A."/>
            <person name="Gujja S."/>
            <person name="Heilman E."/>
            <person name="Heiman D."/>
            <person name="Howarth C."/>
            <person name="Mehta T."/>
            <person name="Neiman D."/>
            <person name="Pearson M."/>
            <person name="Roberts A."/>
            <person name="Saif S."/>
            <person name="Shea T."/>
            <person name="Shenoy N."/>
            <person name="Sisk P."/>
            <person name="Stolte C."/>
            <person name="Sykes S."/>
            <person name="White J."/>
            <person name="Yandava C."/>
            <person name="Haas B."/>
            <person name="Nusbaum C."/>
            <person name="Birren B."/>
        </authorList>
    </citation>
    <scope>NUCLEOTIDE SEQUENCE</scope>
    <source>
        <strain evidence="16">ATCC 30864</strain>
    </source>
</reference>
<dbReference type="InterPro" id="IPR011761">
    <property type="entry name" value="ATP-grasp"/>
</dbReference>
<dbReference type="SUPFAM" id="SSF56059">
    <property type="entry name" value="Glutathione synthetase ATP-binding domain-like"/>
    <property type="match status" value="1"/>
</dbReference>
<comment type="cofactor">
    <cofactor evidence="1">
        <name>biotin</name>
        <dbReference type="ChEBI" id="CHEBI:57586"/>
    </cofactor>
</comment>
<evidence type="ECO:0000256" key="9">
    <source>
        <dbReference type="PROSITE-ProRule" id="PRU00409"/>
    </source>
</evidence>
<dbReference type="FunFam" id="3.40.50.20:FF:000010">
    <property type="entry name" value="Propionyl-CoA carboxylase subunit alpha"/>
    <property type="match status" value="1"/>
</dbReference>
<dbReference type="SMART" id="SM00878">
    <property type="entry name" value="Biotin_carb_C"/>
    <property type="match status" value="1"/>
</dbReference>
<dbReference type="RefSeq" id="XP_004342843.2">
    <property type="nucleotide sequence ID" value="XM_004342794.2"/>
</dbReference>
<organism evidence="15 16">
    <name type="scientific">Capsaspora owczarzaki (strain ATCC 30864)</name>
    <dbReference type="NCBI Taxonomy" id="595528"/>
    <lineage>
        <taxon>Eukaryota</taxon>
        <taxon>Filasterea</taxon>
        <taxon>Capsaspora</taxon>
    </lineage>
</organism>
<name>A0A0D2WX42_CAPO3</name>
<dbReference type="PROSITE" id="PS50968">
    <property type="entry name" value="BIOTINYL_LIPOYL"/>
    <property type="match status" value="1"/>
</dbReference>
<dbReference type="EMBL" id="KE346375">
    <property type="protein sequence ID" value="KJE97660.1"/>
    <property type="molecule type" value="Genomic_DNA"/>
</dbReference>
<dbReference type="InParanoid" id="A0A0D2WX42"/>
<dbReference type="Gene3D" id="3.40.50.20">
    <property type="match status" value="1"/>
</dbReference>
<feature type="domain" description="Biotin carboxylation" evidence="14">
    <location>
        <begin position="63"/>
        <end position="511"/>
    </location>
</feature>
<dbReference type="InterPro" id="IPR016185">
    <property type="entry name" value="PreATP-grasp_dom_sf"/>
</dbReference>
<keyword evidence="4 9" id="KW-0547">Nucleotide-binding</keyword>
<dbReference type="InterPro" id="IPR011053">
    <property type="entry name" value="Single_hybrid_motif"/>
</dbReference>
<dbReference type="NCBIfam" id="NF006367">
    <property type="entry name" value="PRK08591.1"/>
    <property type="match status" value="1"/>
</dbReference>
<protein>
    <submittedName>
        <fullName evidence="15">Propionyl-CoA carboxylase</fullName>
    </submittedName>
</protein>
<dbReference type="PROSITE" id="PS00188">
    <property type="entry name" value="BIOTIN"/>
    <property type="match status" value="1"/>
</dbReference>
<dbReference type="FunFam" id="3.30.470.20:FF:000028">
    <property type="entry name" value="Methylcrotonoyl-CoA carboxylase subunit alpha, mitochondrial"/>
    <property type="match status" value="1"/>
</dbReference>
<dbReference type="Gene3D" id="2.40.50.100">
    <property type="match status" value="1"/>
</dbReference>
<keyword evidence="16" id="KW-1185">Reference proteome</keyword>
<evidence type="ECO:0000259" key="12">
    <source>
        <dbReference type="PROSITE" id="PS50968"/>
    </source>
</evidence>
<keyword evidence="7" id="KW-0496">Mitochondrion</keyword>
<evidence type="ECO:0000259" key="14">
    <source>
        <dbReference type="PROSITE" id="PS50979"/>
    </source>
</evidence>
<feature type="signal peptide" evidence="11">
    <location>
        <begin position="1"/>
        <end position="17"/>
    </location>
</feature>
<proteinExistence type="predicted"/>
<dbReference type="PANTHER" id="PTHR18866">
    <property type="entry name" value="CARBOXYLASE:PYRUVATE/ACETYL-COA/PROPIONYL-COA CARBOXYLASE"/>
    <property type="match status" value="1"/>
</dbReference>
<dbReference type="InterPro" id="IPR001882">
    <property type="entry name" value="Biotin_BS"/>
</dbReference>
<keyword evidence="8" id="KW-0092">Biotin</keyword>
<keyword evidence="3" id="KW-0436">Ligase</keyword>
<dbReference type="GO" id="GO:0005759">
    <property type="term" value="C:mitochondrial matrix"/>
    <property type="evidence" value="ECO:0007669"/>
    <property type="project" value="UniProtKB-SubCell"/>
</dbReference>
<dbReference type="Gene3D" id="3.30.1490.20">
    <property type="entry name" value="ATP-grasp fold, A domain"/>
    <property type="match status" value="1"/>
</dbReference>
<evidence type="ECO:0000259" key="13">
    <source>
        <dbReference type="PROSITE" id="PS50975"/>
    </source>
</evidence>
<dbReference type="OrthoDB" id="196847at2759"/>
<dbReference type="PROSITE" id="PS00866">
    <property type="entry name" value="CPSASE_1"/>
    <property type="match status" value="1"/>
</dbReference>
<keyword evidence="11" id="KW-0732">Signal</keyword>
<dbReference type="PROSITE" id="PS50979">
    <property type="entry name" value="BC"/>
    <property type="match status" value="1"/>
</dbReference>
<dbReference type="PROSITE" id="PS50975">
    <property type="entry name" value="ATP_GRASP"/>
    <property type="match status" value="1"/>
</dbReference>
<dbReference type="InterPro" id="IPR000089">
    <property type="entry name" value="Biotin_lipoyl"/>
</dbReference>
<dbReference type="Pfam" id="PF00364">
    <property type="entry name" value="Biotin_lipoyl"/>
    <property type="match status" value="1"/>
</dbReference>
<evidence type="ECO:0000256" key="10">
    <source>
        <dbReference type="SAM" id="MobiDB-lite"/>
    </source>
</evidence>
<dbReference type="InterPro" id="IPR050856">
    <property type="entry name" value="Biotin_carboxylase_complex"/>
</dbReference>
<dbReference type="InterPro" id="IPR005481">
    <property type="entry name" value="BC-like_N"/>
</dbReference>
<gene>
    <name evidence="15" type="ORF">CAOG_007770</name>
</gene>
<evidence type="ECO:0000256" key="5">
    <source>
        <dbReference type="ARBA" id="ARBA00022840"/>
    </source>
</evidence>
<dbReference type="SUPFAM" id="SSF51230">
    <property type="entry name" value="Single hybrid motif"/>
    <property type="match status" value="1"/>
</dbReference>
<dbReference type="InterPro" id="IPR011054">
    <property type="entry name" value="Rudment_hybrid_motif"/>
</dbReference>
<dbReference type="Proteomes" id="UP000008743">
    <property type="component" value="Unassembled WGS sequence"/>
</dbReference>
<evidence type="ECO:0000256" key="6">
    <source>
        <dbReference type="ARBA" id="ARBA00022946"/>
    </source>
</evidence>
<accession>A0A0D2WX42</accession>
<dbReference type="PANTHER" id="PTHR18866:SF33">
    <property type="entry name" value="METHYLCROTONOYL-COA CARBOXYLASE SUBUNIT ALPHA, MITOCHONDRIAL-RELATED"/>
    <property type="match status" value="1"/>
</dbReference>
<dbReference type="Pfam" id="PF02785">
    <property type="entry name" value="Biotin_carb_C"/>
    <property type="match status" value="1"/>
</dbReference>
<dbReference type="InterPro" id="IPR013815">
    <property type="entry name" value="ATP_grasp_subdomain_1"/>
</dbReference>
<evidence type="ECO:0000313" key="16">
    <source>
        <dbReference type="Proteomes" id="UP000008743"/>
    </source>
</evidence>
<dbReference type="FunFam" id="3.30.1490.20:FF:000003">
    <property type="entry name" value="acetyl-CoA carboxylase isoform X1"/>
    <property type="match status" value="1"/>
</dbReference>
<dbReference type="SUPFAM" id="SSF51246">
    <property type="entry name" value="Rudiment single hybrid motif"/>
    <property type="match status" value="1"/>
</dbReference>
<evidence type="ECO:0000256" key="1">
    <source>
        <dbReference type="ARBA" id="ARBA00001953"/>
    </source>
</evidence>
<evidence type="ECO:0000256" key="7">
    <source>
        <dbReference type="ARBA" id="ARBA00023128"/>
    </source>
</evidence>
<dbReference type="FunFam" id="2.40.50.100:FF:000003">
    <property type="entry name" value="Acetyl-CoA carboxylase biotin carboxyl carrier protein"/>
    <property type="match status" value="1"/>
</dbReference>
<keyword evidence="6" id="KW-0809">Transit peptide</keyword>
<feature type="domain" description="Lipoyl-binding" evidence="12">
    <location>
        <begin position="692"/>
        <end position="767"/>
    </location>
</feature>
<feature type="domain" description="ATP-grasp" evidence="13">
    <location>
        <begin position="184"/>
        <end position="379"/>
    </location>
</feature>
<dbReference type="PROSITE" id="PS00867">
    <property type="entry name" value="CPSASE_2"/>
    <property type="match status" value="1"/>
</dbReference>
<dbReference type="SUPFAM" id="SSF52440">
    <property type="entry name" value="PreATP-grasp domain"/>
    <property type="match status" value="1"/>
</dbReference>
<dbReference type="InterPro" id="IPR005479">
    <property type="entry name" value="CPAse_ATP-bd"/>
</dbReference>
<evidence type="ECO:0000256" key="3">
    <source>
        <dbReference type="ARBA" id="ARBA00022598"/>
    </source>
</evidence>
<dbReference type="CDD" id="cd06850">
    <property type="entry name" value="biotinyl_domain"/>
    <property type="match status" value="1"/>
</dbReference>
<keyword evidence="5 9" id="KW-0067">ATP-binding</keyword>
<evidence type="ECO:0000256" key="8">
    <source>
        <dbReference type="ARBA" id="ARBA00023267"/>
    </source>
</evidence>
<dbReference type="Gene3D" id="3.30.470.20">
    <property type="entry name" value="ATP-grasp fold, B domain"/>
    <property type="match status" value="1"/>
</dbReference>
<dbReference type="InterPro" id="IPR005482">
    <property type="entry name" value="Biotin_COase_C"/>
</dbReference>
<dbReference type="Pfam" id="PF00289">
    <property type="entry name" value="Biotin_carb_N"/>
    <property type="match status" value="1"/>
</dbReference>
<evidence type="ECO:0000256" key="11">
    <source>
        <dbReference type="SAM" id="SignalP"/>
    </source>
</evidence>
<dbReference type="Pfam" id="PF02786">
    <property type="entry name" value="CPSase_L_D2"/>
    <property type="match status" value="1"/>
</dbReference>
<evidence type="ECO:0000256" key="4">
    <source>
        <dbReference type="ARBA" id="ARBA00022741"/>
    </source>
</evidence>
<feature type="region of interest" description="Disordered" evidence="10">
    <location>
        <begin position="30"/>
        <end position="57"/>
    </location>
</feature>
<evidence type="ECO:0000313" key="15">
    <source>
        <dbReference type="EMBL" id="KJE97660.1"/>
    </source>
</evidence>
<comment type="subcellular location">
    <subcellularLocation>
        <location evidence="2">Mitochondrion matrix</location>
    </subcellularLocation>
</comment>